<evidence type="ECO:0000313" key="2">
    <source>
        <dbReference type="Proteomes" id="UP000016662"/>
    </source>
</evidence>
<dbReference type="SUPFAM" id="SSF52309">
    <property type="entry name" value="N-(deoxy)ribosyltransferase-like"/>
    <property type="match status" value="1"/>
</dbReference>
<sequence length="97" mass="11125">MKKLFISQPMRGKSDEQIIAERRTAIQTAMHYLNEDVEVIDSFFKAAPHDAKPLWFLGKSLELLSTADVVYFADGWQDYRGCKIEHDCAEAYGIKIL</sequence>
<comment type="caution">
    <text evidence="1">The sequence shown here is derived from an EMBL/GenBank/DDBJ whole genome shotgun (WGS) entry which is preliminary data.</text>
</comment>
<accession>U2MDA0</accession>
<dbReference type="Pfam" id="PF14359">
    <property type="entry name" value="DUF4406"/>
    <property type="match status" value="1"/>
</dbReference>
<gene>
    <name evidence="1" type="ORF">RUMCAL_00360</name>
</gene>
<dbReference type="PATRIC" id="fig|411473.3.peg.278"/>
<organism evidence="1 2">
    <name type="scientific">Ruminococcus callidus ATCC 27760</name>
    <dbReference type="NCBI Taxonomy" id="411473"/>
    <lineage>
        <taxon>Bacteria</taxon>
        <taxon>Bacillati</taxon>
        <taxon>Bacillota</taxon>
        <taxon>Clostridia</taxon>
        <taxon>Eubacteriales</taxon>
        <taxon>Oscillospiraceae</taxon>
        <taxon>Ruminococcus</taxon>
    </lineage>
</organism>
<dbReference type="InterPro" id="IPR025518">
    <property type="entry name" value="DUF4406"/>
</dbReference>
<protein>
    <recommendedName>
        <fullName evidence="3">DUF4406 domain-containing protein</fullName>
    </recommendedName>
</protein>
<dbReference type="HOGENOM" id="CLU_2246498_0_0_9"/>
<dbReference type="OrthoDB" id="3183422at2"/>
<reference evidence="1 2" key="1">
    <citation type="submission" date="2013-07" db="EMBL/GenBank/DDBJ databases">
        <authorList>
            <person name="Weinstock G."/>
            <person name="Sodergren E."/>
            <person name="Wylie T."/>
            <person name="Fulton L."/>
            <person name="Fulton R."/>
            <person name="Fronick C."/>
            <person name="O'Laughlin M."/>
            <person name="Godfrey J."/>
            <person name="Miner T."/>
            <person name="Herter B."/>
            <person name="Appelbaum E."/>
            <person name="Cordes M."/>
            <person name="Lek S."/>
            <person name="Wollam A."/>
            <person name="Pepin K.H."/>
            <person name="Palsikar V.B."/>
            <person name="Mitreva M."/>
            <person name="Wilson R.K."/>
        </authorList>
    </citation>
    <scope>NUCLEOTIDE SEQUENCE [LARGE SCALE GENOMIC DNA]</scope>
    <source>
        <strain evidence="1 2">ATCC 27760</strain>
    </source>
</reference>
<evidence type="ECO:0008006" key="3">
    <source>
        <dbReference type="Google" id="ProtNLM"/>
    </source>
</evidence>
<keyword evidence="2" id="KW-1185">Reference proteome</keyword>
<dbReference type="RefSeq" id="WP_021681965.1">
    <property type="nucleotide sequence ID" value="NZ_KI260389.1"/>
</dbReference>
<dbReference type="Proteomes" id="UP000016662">
    <property type="component" value="Unassembled WGS sequence"/>
</dbReference>
<dbReference type="STRING" id="411473.RUMCAL_00360"/>
<evidence type="ECO:0000313" key="1">
    <source>
        <dbReference type="EMBL" id="ERJ97288.1"/>
    </source>
</evidence>
<proteinExistence type="predicted"/>
<dbReference type="EMBL" id="AWVF01000031">
    <property type="protein sequence ID" value="ERJ97288.1"/>
    <property type="molecule type" value="Genomic_DNA"/>
</dbReference>
<dbReference type="AlphaFoldDB" id="U2MDA0"/>
<name>U2MDA0_9FIRM</name>
<dbReference type="eggNOG" id="ENOG5032XA1">
    <property type="taxonomic scope" value="Bacteria"/>
</dbReference>